<protein>
    <submittedName>
        <fullName evidence="1">Uncharacterized protein</fullName>
    </submittedName>
</protein>
<organism evidence="1">
    <name type="scientific">Pararge aegeria</name>
    <name type="common">speckled wood butterfly</name>
    <dbReference type="NCBI Taxonomy" id="116150"/>
    <lineage>
        <taxon>Eukaryota</taxon>
        <taxon>Metazoa</taxon>
        <taxon>Ecdysozoa</taxon>
        <taxon>Arthropoda</taxon>
        <taxon>Hexapoda</taxon>
        <taxon>Insecta</taxon>
        <taxon>Pterygota</taxon>
        <taxon>Neoptera</taxon>
        <taxon>Endopterygota</taxon>
        <taxon>Lepidoptera</taxon>
        <taxon>Glossata</taxon>
        <taxon>Ditrysia</taxon>
        <taxon>Papilionoidea</taxon>
        <taxon>Nymphalidae</taxon>
        <taxon>Satyrinae</taxon>
        <taxon>Satyrini</taxon>
        <taxon>Parargina</taxon>
        <taxon>Pararge</taxon>
    </lineage>
</organism>
<name>S4NL59_9NEOP</name>
<sequence>MSSSGLQSVDVMIMIEGSPSIARWVVLSYKSSIPPCSPCLRLKWCPVSYPLKPSSKFCEPKFRIVLIYAEP</sequence>
<accession>S4NL59</accession>
<dbReference type="EMBL" id="GAIX01013109">
    <property type="protein sequence ID" value="JAA79451.1"/>
    <property type="molecule type" value="Transcribed_RNA"/>
</dbReference>
<proteinExistence type="predicted"/>
<dbReference type="AlphaFoldDB" id="S4NL59"/>
<reference evidence="1" key="1">
    <citation type="journal article" date="2013" name="BMC Genomics">
        <title>Unscrambling butterfly oogenesis.</title>
        <authorList>
            <person name="Carter J.M."/>
            <person name="Baker S.C."/>
            <person name="Pink R."/>
            <person name="Carter D.R."/>
            <person name="Collins A."/>
            <person name="Tomlin J."/>
            <person name="Gibbs M."/>
            <person name="Breuker C.J."/>
        </authorList>
    </citation>
    <scope>NUCLEOTIDE SEQUENCE</scope>
    <source>
        <tissue evidence="1">Ovary</tissue>
    </source>
</reference>
<evidence type="ECO:0000313" key="1">
    <source>
        <dbReference type="EMBL" id="JAA79451.1"/>
    </source>
</evidence>
<reference evidence="1" key="2">
    <citation type="submission" date="2013-05" db="EMBL/GenBank/DDBJ databases">
        <authorList>
            <person name="Carter J.-M."/>
            <person name="Baker S.C."/>
            <person name="Pink R."/>
            <person name="Carter D.R.F."/>
            <person name="Collins A."/>
            <person name="Tomlin J."/>
            <person name="Gibbs M."/>
            <person name="Breuker C.J."/>
        </authorList>
    </citation>
    <scope>NUCLEOTIDE SEQUENCE</scope>
    <source>
        <tissue evidence="1">Ovary</tissue>
    </source>
</reference>